<name>V6IYU1_9BACL</name>
<dbReference type="eggNOG" id="ENOG502ZAV8">
    <property type="taxonomic scope" value="Bacteria"/>
</dbReference>
<protein>
    <submittedName>
        <fullName evidence="1">EcsC family protein</fullName>
    </submittedName>
</protein>
<organism evidence="1 2">
    <name type="scientific">Sporolactobacillus laevolacticus DSM 442</name>
    <dbReference type="NCBI Taxonomy" id="1395513"/>
    <lineage>
        <taxon>Bacteria</taxon>
        <taxon>Bacillati</taxon>
        <taxon>Bacillota</taxon>
        <taxon>Bacilli</taxon>
        <taxon>Bacillales</taxon>
        <taxon>Sporolactobacillaceae</taxon>
        <taxon>Sporolactobacillus</taxon>
    </lineage>
</organism>
<dbReference type="InterPro" id="IPR024787">
    <property type="entry name" value="EcsC"/>
</dbReference>
<reference evidence="1 2" key="1">
    <citation type="journal article" date="2013" name="Genome Announc.">
        <title>Genome Sequence of Sporolactobacillus laevolacticus DSM442, an Efficient Polymer-Grade D-Lactate Producer from Agricultural Waste Cottonseed as a Nitrogen Source.</title>
        <authorList>
            <person name="Wang H."/>
            <person name="Wang L."/>
            <person name="Ju J."/>
            <person name="Yu B."/>
            <person name="Ma Y."/>
        </authorList>
    </citation>
    <scope>NUCLEOTIDE SEQUENCE [LARGE SCALE GENOMIC DNA]</scope>
    <source>
        <strain evidence="1 2">DSM 442</strain>
    </source>
</reference>
<keyword evidence="2" id="KW-1185">Reference proteome</keyword>
<dbReference type="OrthoDB" id="1425703at2"/>
<gene>
    <name evidence="1" type="ORF">P343_09895</name>
</gene>
<dbReference type="PATRIC" id="fig|1395513.3.peg.1995"/>
<sequence>MMSVLDWCYDKSLNGLPTMPSASELAERYLKKHHHDSEAAIKDFIHWQHAKVGTSGFLTGLGGLITLPVAIPADISSVLYVQTRMIAVIAYIRNYDLHDDQVKTFVFACLVGQSGVNMLANAGVQIGQKVTIQVIKRIPRQVLVTVNKKVGTRLITKFGQKGIVNLGKFVPVIGGIIGGTVNVGSNLVIAQTAKKVFTQLDLTIS</sequence>
<comment type="caution">
    <text evidence="1">The sequence shown here is derived from an EMBL/GenBank/DDBJ whole genome shotgun (WGS) entry which is preliminary data.</text>
</comment>
<evidence type="ECO:0000313" key="2">
    <source>
        <dbReference type="Proteomes" id="UP000018296"/>
    </source>
</evidence>
<proteinExistence type="predicted"/>
<dbReference type="Pfam" id="PF12787">
    <property type="entry name" value="EcsC"/>
    <property type="match status" value="1"/>
</dbReference>
<dbReference type="EMBL" id="AWTC01000008">
    <property type="protein sequence ID" value="EST11941.1"/>
    <property type="molecule type" value="Genomic_DNA"/>
</dbReference>
<dbReference type="STRING" id="1395513.P343_09895"/>
<accession>V6IYU1</accession>
<dbReference type="AlphaFoldDB" id="V6IYU1"/>
<dbReference type="Proteomes" id="UP000018296">
    <property type="component" value="Unassembled WGS sequence"/>
</dbReference>
<evidence type="ECO:0000313" key="1">
    <source>
        <dbReference type="EMBL" id="EST11941.1"/>
    </source>
</evidence>